<evidence type="ECO:0000256" key="4">
    <source>
        <dbReference type="ARBA" id="ARBA00022485"/>
    </source>
</evidence>
<dbReference type="GO" id="GO:0030313">
    <property type="term" value="C:cell envelope"/>
    <property type="evidence" value="ECO:0007669"/>
    <property type="project" value="UniProtKB-SubCell"/>
</dbReference>
<evidence type="ECO:0000256" key="7">
    <source>
        <dbReference type="ARBA" id="ARBA00023004"/>
    </source>
</evidence>
<evidence type="ECO:0000313" key="11">
    <source>
        <dbReference type="EMBL" id="BAV96160.1"/>
    </source>
</evidence>
<dbReference type="SMART" id="SM00926">
    <property type="entry name" value="Molybdop_Fe4S4"/>
    <property type="match status" value="1"/>
</dbReference>
<evidence type="ECO:0000313" key="12">
    <source>
        <dbReference type="Proteomes" id="UP000218824"/>
    </source>
</evidence>
<dbReference type="KEGG" id="lem:LEN_0673"/>
<feature type="region of interest" description="Disordered" evidence="9">
    <location>
        <begin position="1004"/>
        <end position="1037"/>
    </location>
</feature>
<evidence type="ECO:0000256" key="3">
    <source>
        <dbReference type="ARBA" id="ARBA00010312"/>
    </source>
</evidence>
<dbReference type="InterPro" id="IPR006963">
    <property type="entry name" value="Mopterin_OxRdtase_4Fe-4S_dom"/>
</dbReference>
<sequence length="1037" mass="114797">MPGSRSRPAANDQVADPVAADRPDRQGSPELPDRSDPQARVALDRTAAQKRAPSEPAIDLSPSPGDEVKTTTCYMCACRCGIKVWLTDGKIRYIQGNPEHPVNQGVLCAKGSAGIMQHYSPARLSKPLLRVGERGRGEFREIEWDEALSIAAGWLGAIRQRNPDELAFFTGRDQSQALTGWWAQQFGTVNYAAHGGFCSVNMAAGGLYTLGGSFWEFGEPDWEHSRYLMLWGVAEDHDSNPIKLGLGKLKARGAKIVAVNPVRSGYGAIADEWIGIRPGTDGLFAFALIHELLKADKIDLEYLVRYTNAHWLVLRNPGGADDGLFARDGQGRVLCWARGPHPGPLPQAGEGAQRSTSPEEPPLPPAGEGRGEGRAHPADAVGISPAVVGEYVLADGRRAVPVFHLVAERYLDPQYSPDAVSERCGIPADTIRRIARELAHAAFEQTVRLPIAWTDAHGREHAEMIGRPVSLHAMRGISAHSNGFHTCRALHLLQLLLGAVDTPGSFRYQPPYPKPIPPPNRPGKQRQSNGTLDAAPLGFVHGPEDLVVDASGNPRRIDHAFSWAYPLSAHGMMHSVIRNAWAGDPYKIDTLMMFMANMSWNSAMNTRQTIGWLTDKDDNGDYRIPHIIYADAYASEMTAYADLVLPDTTYLERFDAISLLDRPISDADSACDAIRHPIVEAATQRLQDNPNPRDVRGFQSVLLDLGARIGLPGMTLDDGSPRYRDYADYIVRHERAPGVGLLAGWRGEHGELEAKGPPNPEQLQRYIDNGGFWRGHVPEAARYYKMSNRAYLDWAQKLGFLGHAEPIALQLYSETLQKFRLAAQGHGAQQPPAQHRERVATYFDPLPIWYEPFEGAQVEDGATRFPLSAVTQRPMFMYHAWGSQNAWLRQIATRNYLYLHPDTGARYGIIDEDWIEVESHHGRIRVQAKFAGNVQPDTVWTWNAIGKRRGAWKLDKNAPEGRKGFLLNHLISDITPRGDYANADPVTGQAAWFDLRVTIRKAADAGDETSQPQFEPLPGPAADDRPLRYGVEFRKRR</sequence>
<keyword evidence="4" id="KW-0004">4Fe-4S</keyword>
<dbReference type="RefSeq" id="WP_096376642.1">
    <property type="nucleotide sequence ID" value="NZ_AP014940.1"/>
</dbReference>
<dbReference type="AlphaFoldDB" id="A0AAU9AFR4"/>
<keyword evidence="6" id="KW-0560">Oxidoreductase</keyword>
<dbReference type="InterPro" id="IPR006656">
    <property type="entry name" value="Mopterin_OxRdtase"/>
</dbReference>
<name>A0AAU9AFR4_LYSEN</name>
<dbReference type="Gene3D" id="3.40.228.10">
    <property type="entry name" value="Dimethylsulfoxide Reductase, domain 2"/>
    <property type="match status" value="1"/>
</dbReference>
<evidence type="ECO:0000256" key="9">
    <source>
        <dbReference type="SAM" id="MobiDB-lite"/>
    </source>
</evidence>
<feature type="region of interest" description="Disordered" evidence="9">
    <location>
        <begin position="508"/>
        <end position="532"/>
    </location>
</feature>
<dbReference type="Pfam" id="PF04879">
    <property type="entry name" value="Molybdop_Fe4S4"/>
    <property type="match status" value="1"/>
</dbReference>
<dbReference type="Pfam" id="PF01568">
    <property type="entry name" value="Molydop_binding"/>
    <property type="match status" value="1"/>
</dbReference>
<dbReference type="PANTHER" id="PTHR43598:SF5">
    <property type="entry name" value="DMSO REDUCTASE CHAIN A"/>
    <property type="match status" value="1"/>
</dbReference>
<dbReference type="GO" id="GO:0051539">
    <property type="term" value="F:4 iron, 4 sulfur cluster binding"/>
    <property type="evidence" value="ECO:0007669"/>
    <property type="project" value="UniProtKB-KW"/>
</dbReference>
<dbReference type="GO" id="GO:0046872">
    <property type="term" value="F:metal ion binding"/>
    <property type="evidence" value="ECO:0007669"/>
    <property type="project" value="UniProtKB-KW"/>
</dbReference>
<feature type="domain" description="4Fe-4S Mo/W bis-MGD-type" evidence="10">
    <location>
        <begin position="66"/>
        <end position="122"/>
    </location>
</feature>
<dbReference type="InterPro" id="IPR006657">
    <property type="entry name" value="MoPterin_dinucl-bd_dom"/>
</dbReference>
<dbReference type="GeneID" id="83062575"/>
<dbReference type="Proteomes" id="UP000218824">
    <property type="component" value="Chromosome"/>
</dbReference>
<feature type="compositionally biased region" description="Basic and acidic residues" evidence="9">
    <location>
        <begin position="1022"/>
        <end position="1037"/>
    </location>
</feature>
<comment type="subcellular location">
    <subcellularLocation>
        <location evidence="2">Cell envelope</location>
    </subcellularLocation>
</comment>
<dbReference type="SUPFAM" id="SSF50692">
    <property type="entry name" value="ADC-like"/>
    <property type="match status" value="1"/>
</dbReference>
<evidence type="ECO:0000256" key="5">
    <source>
        <dbReference type="ARBA" id="ARBA00022723"/>
    </source>
</evidence>
<keyword evidence="7" id="KW-0408">Iron</keyword>
<accession>A0AAU9AFR4</accession>
<reference evidence="11 12" key="1">
    <citation type="journal article" date="2017" name="DNA Res.">
        <title>Complete genome sequence and expression profile of the commercial lytic enzyme producer Lysobacter enzymogenes M497-1.</title>
        <authorList>
            <person name="Takami H."/>
            <person name="Toyoda A."/>
            <person name="Uchiyama I."/>
            <person name="Itoh T."/>
            <person name="Takaki Y."/>
            <person name="Arai W."/>
            <person name="Nishi S."/>
            <person name="Kawai M."/>
            <person name="Shinya K."/>
            <person name="Ikeda H."/>
        </authorList>
    </citation>
    <scope>NUCLEOTIDE SEQUENCE [LARGE SCALE GENOMIC DNA]</scope>
    <source>
        <strain evidence="11 12">M497-1</strain>
    </source>
</reference>
<organism evidence="11 12">
    <name type="scientific">Lysobacter enzymogenes</name>
    <dbReference type="NCBI Taxonomy" id="69"/>
    <lineage>
        <taxon>Bacteria</taxon>
        <taxon>Pseudomonadati</taxon>
        <taxon>Pseudomonadota</taxon>
        <taxon>Gammaproteobacteria</taxon>
        <taxon>Lysobacterales</taxon>
        <taxon>Lysobacteraceae</taxon>
        <taxon>Lysobacter</taxon>
    </lineage>
</organism>
<feature type="compositionally biased region" description="Basic and acidic residues" evidence="9">
    <location>
        <begin position="19"/>
        <end position="37"/>
    </location>
</feature>
<proteinExistence type="inferred from homology"/>
<dbReference type="InterPro" id="IPR009010">
    <property type="entry name" value="Asp_de-COase-like_dom_sf"/>
</dbReference>
<dbReference type="SUPFAM" id="SSF53706">
    <property type="entry name" value="Formate dehydrogenase/DMSO reductase, domains 1-3"/>
    <property type="match status" value="1"/>
</dbReference>
<dbReference type="Gene3D" id="3.40.50.740">
    <property type="match status" value="1"/>
</dbReference>
<evidence type="ECO:0000256" key="1">
    <source>
        <dbReference type="ARBA" id="ARBA00001966"/>
    </source>
</evidence>
<protein>
    <submittedName>
        <fullName evidence="11">Molybdopterin oxidoreductase Fe4S4 region</fullName>
    </submittedName>
</protein>
<evidence type="ECO:0000256" key="8">
    <source>
        <dbReference type="ARBA" id="ARBA00023014"/>
    </source>
</evidence>
<comment type="similarity">
    <text evidence="3">Belongs to the prokaryotic molybdopterin-containing oxidoreductase family.</text>
</comment>
<dbReference type="CDD" id="cd02783">
    <property type="entry name" value="MopB_CT_2"/>
    <property type="match status" value="1"/>
</dbReference>
<feature type="compositionally biased region" description="Pro residues" evidence="9">
    <location>
        <begin position="510"/>
        <end position="521"/>
    </location>
</feature>
<feature type="region of interest" description="Disordered" evidence="9">
    <location>
        <begin position="1"/>
        <end position="65"/>
    </location>
</feature>
<gene>
    <name evidence="11" type="ORF">LEN_0673</name>
</gene>
<keyword evidence="5" id="KW-0479">Metal-binding</keyword>
<evidence type="ECO:0000256" key="2">
    <source>
        <dbReference type="ARBA" id="ARBA00004196"/>
    </source>
</evidence>
<dbReference type="GO" id="GO:0016491">
    <property type="term" value="F:oxidoreductase activity"/>
    <property type="evidence" value="ECO:0007669"/>
    <property type="project" value="UniProtKB-KW"/>
</dbReference>
<dbReference type="Gene3D" id="3.30.200.210">
    <property type="match status" value="1"/>
</dbReference>
<dbReference type="Pfam" id="PF00384">
    <property type="entry name" value="Molybdopterin"/>
    <property type="match status" value="1"/>
</dbReference>
<dbReference type="PROSITE" id="PS51669">
    <property type="entry name" value="4FE4S_MOW_BIS_MGD"/>
    <property type="match status" value="1"/>
</dbReference>
<evidence type="ECO:0000259" key="10">
    <source>
        <dbReference type="PROSITE" id="PS51669"/>
    </source>
</evidence>
<feature type="region of interest" description="Disordered" evidence="9">
    <location>
        <begin position="338"/>
        <end position="378"/>
    </location>
</feature>
<evidence type="ECO:0000256" key="6">
    <source>
        <dbReference type="ARBA" id="ARBA00023002"/>
    </source>
</evidence>
<keyword evidence="8" id="KW-0411">Iron-sulfur</keyword>
<dbReference type="GO" id="GO:0043546">
    <property type="term" value="F:molybdopterin cofactor binding"/>
    <property type="evidence" value="ECO:0007669"/>
    <property type="project" value="InterPro"/>
</dbReference>
<dbReference type="Gene3D" id="2.40.40.20">
    <property type="match status" value="1"/>
</dbReference>
<dbReference type="EMBL" id="AP014940">
    <property type="protein sequence ID" value="BAV96160.1"/>
    <property type="molecule type" value="Genomic_DNA"/>
</dbReference>
<comment type="cofactor">
    <cofactor evidence="1">
        <name>[4Fe-4S] cluster</name>
        <dbReference type="ChEBI" id="CHEBI:49883"/>
    </cofactor>
</comment>
<dbReference type="PANTHER" id="PTHR43598">
    <property type="entry name" value="TUNGSTEN-CONTAINING FORMYLMETHANOFURAN DEHYDROGENASE 2 SUBUNIT B"/>
    <property type="match status" value="1"/>
</dbReference>